<keyword evidence="1" id="KW-1133">Transmembrane helix</keyword>
<sequence>QRSVSEKPSYWWILGVVAAVLVVALAGLLAFVKLRGRVKKPRNHPEEETELNRVKDYMDDIMELVFEKVLHDPTPYLEEVDKIHIPPTPSSQHPQQDRFNSGFCRCLLLQSIYCPSSSGNSCLIRRTIQDGSDSLISVCVL</sequence>
<accession>A0ABV0RQ29</accession>
<name>A0ABV0RQ29_9TELE</name>
<evidence type="ECO:0000313" key="2">
    <source>
        <dbReference type="EMBL" id="MEQ2210256.1"/>
    </source>
</evidence>
<evidence type="ECO:0000256" key="1">
    <source>
        <dbReference type="SAM" id="Phobius"/>
    </source>
</evidence>
<dbReference type="EMBL" id="JAHRIN010052720">
    <property type="protein sequence ID" value="MEQ2210256.1"/>
    <property type="molecule type" value="Genomic_DNA"/>
</dbReference>
<proteinExistence type="predicted"/>
<feature type="transmembrane region" description="Helical" evidence="1">
    <location>
        <begin position="12"/>
        <end position="32"/>
    </location>
</feature>
<keyword evidence="1" id="KW-0812">Transmembrane</keyword>
<keyword evidence="1" id="KW-0472">Membrane</keyword>
<reference evidence="2 3" key="1">
    <citation type="submission" date="2021-06" db="EMBL/GenBank/DDBJ databases">
        <authorList>
            <person name="Palmer J.M."/>
        </authorList>
    </citation>
    <scope>NUCLEOTIDE SEQUENCE [LARGE SCALE GENOMIC DNA]</scope>
    <source>
        <strain evidence="2 3">XC_2019</strain>
        <tissue evidence="2">Muscle</tissue>
    </source>
</reference>
<comment type="caution">
    <text evidence="2">The sequence shown here is derived from an EMBL/GenBank/DDBJ whole genome shotgun (WGS) entry which is preliminary data.</text>
</comment>
<gene>
    <name evidence="2" type="ORF">XENOCAPTIV_010590</name>
</gene>
<evidence type="ECO:0000313" key="3">
    <source>
        <dbReference type="Proteomes" id="UP001434883"/>
    </source>
</evidence>
<protein>
    <submittedName>
        <fullName evidence="2">Uncharacterized protein</fullName>
    </submittedName>
</protein>
<dbReference type="Proteomes" id="UP001434883">
    <property type="component" value="Unassembled WGS sequence"/>
</dbReference>
<keyword evidence="3" id="KW-1185">Reference proteome</keyword>
<organism evidence="2 3">
    <name type="scientific">Xenoophorus captivus</name>
    <dbReference type="NCBI Taxonomy" id="1517983"/>
    <lineage>
        <taxon>Eukaryota</taxon>
        <taxon>Metazoa</taxon>
        <taxon>Chordata</taxon>
        <taxon>Craniata</taxon>
        <taxon>Vertebrata</taxon>
        <taxon>Euteleostomi</taxon>
        <taxon>Actinopterygii</taxon>
        <taxon>Neopterygii</taxon>
        <taxon>Teleostei</taxon>
        <taxon>Neoteleostei</taxon>
        <taxon>Acanthomorphata</taxon>
        <taxon>Ovalentaria</taxon>
        <taxon>Atherinomorphae</taxon>
        <taxon>Cyprinodontiformes</taxon>
        <taxon>Goodeidae</taxon>
        <taxon>Xenoophorus</taxon>
    </lineage>
</organism>
<feature type="non-terminal residue" evidence="2">
    <location>
        <position position="1"/>
    </location>
</feature>